<dbReference type="NCBIfam" id="NF046098">
    <property type="entry name" value="RSP_7527_fam"/>
    <property type="match status" value="1"/>
</dbReference>
<gene>
    <name evidence="1" type="ORF">SAMN02982917_4594</name>
</gene>
<organism evidence="1 2">
    <name type="scientific">Azospirillum oryzae</name>
    <dbReference type="NCBI Taxonomy" id="286727"/>
    <lineage>
        <taxon>Bacteria</taxon>
        <taxon>Pseudomonadati</taxon>
        <taxon>Pseudomonadota</taxon>
        <taxon>Alphaproteobacteria</taxon>
        <taxon>Rhodospirillales</taxon>
        <taxon>Azospirillaceae</taxon>
        <taxon>Azospirillum</taxon>
    </lineage>
</organism>
<name>A0A1X7GXT7_9PROT</name>
<dbReference type="InterPro" id="IPR058227">
    <property type="entry name" value="RSP_7527-like"/>
</dbReference>
<reference evidence="1 2" key="1">
    <citation type="submission" date="2017-04" db="EMBL/GenBank/DDBJ databases">
        <authorList>
            <person name="Afonso C.L."/>
            <person name="Miller P.J."/>
            <person name="Scott M.A."/>
            <person name="Spackman E."/>
            <person name="Goraichik I."/>
            <person name="Dimitrov K.M."/>
            <person name="Suarez D.L."/>
            <person name="Swayne D.E."/>
        </authorList>
    </citation>
    <scope>NUCLEOTIDE SEQUENCE [LARGE SCALE GENOMIC DNA]</scope>
    <source>
        <strain evidence="1 2">A2P</strain>
    </source>
</reference>
<protein>
    <submittedName>
        <fullName evidence="1">Uncharacterized protein</fullName>
    </submittedName>
</protein>
<proteinExistence type="predicted"/>
<sequence>MNSNFNEVRDARTYDEIILAARQMRADHLRDLFGKLRASLFGVRAGHGTALPSAH</sequence>
<dbReference type="AlphaFoldDB" id="A0A1X7GXT7"/>
<dbReference type="RefSeq" id="WP_167393332.1">
    <property type="nucleotide sequence ID" value="NZ_FXAK01000007.1"/>
</dbReference>
<dbReference type="EMBL" id="FXAK01000007">
    <property type="protein sequence ID" value="SMF76434.1"/>
    <property type="molecule type" value="Genomic_DNA"/>
</dbReference>
<accession>A0A1X7GXT7</accession>
<dbReference type="Proteomes" id="UP000192936">
    <property type="component" value="Unassembled WGS sequence"/>
</dbReference>
<evidence type="ECO:0000313" key="2">
    <source>
        <dbReference type="Proteomes" id="UP000192936"/>
    </source>
</evidence>
<evidence type="ECO:0000313" key="1">
    <source>
        <dbReference type="EMBL" id="SMF76434.1"/>
    </source>
</evidence>